<dbReference type="RefSeq" id="WP_182661520.1">
    <property type="nucleotide sequence ID" value="NZ_JACIVI010000001.1"/>
</dbReference>
<dbReference type="Proteomes" id="UP000586093">
    <property type="component" value="Unassembled WGS sequence"/>
</dbReference>
<reference evidence="2 3" key="1">
    <citation type="submission" date="2020-08" db="EMBL/GenBank/DDBJ databases">
        <title>Aquariorum lacteus gen. nov., sp. nov., a new member of the family Comamonadaceae, isolated from freshwater aquarium.</title>
        <authorList>
            <person name="Chun S.-J."/>
        </authorList>
    </citation>
    <scope>NUCLEOTIDE SEQUENCE [LARGE SCALE GENOMIC DNA]</scope>
    <source>
        <strain evidence="2 3">SJAQ100</strain>
    </source>
</reference>
<protein>
    <recommendedName>
        <fullName evidence="4">Transporter</fullName>
    </recommendedName>
</protein>
<keyword evidence="3" id="KW-1185">Reference proteome</keyword>
<evidence type="ECO:0000256" key="1">
    <source>
        <dbReference type="SAM" id="SignalP"/>
    </source>
</evidence>
<keyword evidence="1" id="KW-0732">Signal</keyword>
<comment type="caution">
    <text evidence="2">The sequence shown here is derived from an EMBL/GenBank/DDBJ whole genome shotgun (WGS) entry which is preliminary data.</text>
</comment>
<feature type="signal peptide" evidence="1">
    <location>
        <begin position="1"/>
        <end position="33"/>
    </location>
</feature>
<organism evidence="2 3">
    <name type="scientific">Aquariibacter albus</name>
    <dbReference type="NCBI Taxonomy" id="2759899"/>
    <lineage>
        <taxon>Bacteria</taxon>
        <taxon>Pseudomonadati</taxon>
        <taxon>Pseudomonadota</taxon>
        <taxon>Betaproteobacteria</taxon>
        <taxon>Burkholderiales</taxon>
        <taxon>Sphaerotilaceae</taxon>
        <taxon>Aquariibacter</taxon>
    </lineage>
</organism>
<name>A0A839HPV9_9BURK</name>
<feature type="chain" id="PRO_5032390490" description="Transporter" evidence="1">
    <location>
        <begin position="34"/>
        <end position="239"/>
    </location>
</feature>
<gene>
    <name evidence="2" type="ORF">H4F90_03530</name>
</gene>
<evidence type="ECO:0008006" key="4">
    <source>
        <dbReference type="Google" id="ProtNLM"/>
    </source>
</evidence>
<proteinExistence type="predicted"/>
<evidence type="ECO:0000313" key="3">
    <source>
        <dbReference type="Proteomes" id="UP000586093"/>
    </source>
</evidence>
<accession>A0A839HPV9</accession>
<sequence length="239" mass="25874">MPWPAPHAHRRRPIRRSVAVLGLLGLATAPAWAARPMVTDDARLVDPQACQLETWRRVGPEGGESWALPACNPAGGLELTLGGARQRGEGPATDAVLLQAKTLFRPLTPGDWGYGLAVGTVQRPGPADEFYAYLPFSRSFGLDELLLHANLGLLHEGATRRERLSWGLGLEWAVAPRLGGIAEVFDQAAGRPMVQIGLRSWLLPGRLQLDATAGERLGGEPRSRWLSLGLRLLTPPFLP</sequence>
<dbReference type="EMBL" id="JACIVI010000001">
    <property type="protein sequence ID" value="MBB1161051.1"/>
    <property type="molecule type" value="Genomic_DNA"/>
</dbReference>
<evidence type="ECO:0000313" key="2">
    <source>
        <dbReference type="EMBL" id="MBB1161051.1"/>
    </source>
</evidence>
<dbReference type="AlphaFoldDB" id="A0A839HPV9"/>